<gene>
    <name evidence="5" type="ORF">SteCoe_25331</name>
</gene>
<evidence type="ECO:0000256" key="4">
    <source>
        <dbReference type="PROSITE-ProRule" id="PRU00221"/>
    </source>
</evidence>
<dbReference type="SMART" id="SM00320">
    <property type="entry name" value="WD40"/>
    <property type="match status" value="2"/>
</dbReference>
<keyword evidence="1 4" id="KW-0853">WD repeat</keyword>
<dbReference type="PROSITE" id="PS50082">
    <property type="entry name" value="WD_REPEATS_2"/>
    <property type="match status" value="1"/>
</dbReference>
<keyword evidence="6" id="KW-1185">Reference proteome</keyword>
<sequence length="371" mass="41911">MQADPQNSSAEVLRNRILSFTFNQTKVIANQTLLCIGTTMGFRIVRIEDCKITSARDKLDGQHFEGGFSCVSSMFSTQLICIVGSPENTHQTPNILYFWDEYHSQLKAEIRFRSTVKNVLMRRDKIVIVLEKIVNHIQTYIYLLNTLKPIASISTIENDYGVGSISTDPEVFVLGTLDTTKGHVRIENFYTNEIKRGHMHDNNIVIMEMNSSGTLAASASELGTVIRVFDTRTLNVMYELRRGTSAARITSIAFSPEGSFLIATSNKSTVHIWNLNLVNNDGYTGMVTRFLPTYFQYTRSYFKLNIQPENRWSFSDLVPPGPVACFTSESVFCVAHLDGNLYTCRINADTATIEKSSSFIDMDEVYRIESK</sequence>
<keyword evidence="2" id="KW-0677">Repeat</keyword>
<dbReference type="EMBL" id="MPUH01000686">
    <property type="protein sequence ID" value="OMJ75516.1"/>
    <property type="molecule type" value="Genomic_DNA"/>
</dbReference>
<dbReference type="AlphaFoldDB" id="A0A1R2BFG2"/>
<dbReference type="InterPro" id="IPR036322">
    <property type="entry name" value="WD40_repeat_dom_sf"/>
</dbReference>
<evidence type="ECO:0000313" key="6">
    <source>
        <dbReference type="Proteomes" id="UP000187209"/>
    </source>
</evidence>
<comment type="caution">
    <text evidence="5">The sequence shown here is derived from an EMBL/GenBank/DDBJ whole genome shotgun (WGS) entry which is preliminary data.</text>
</comment>
<reference evidence="5 6" key="1">
    <citation type="submission" date="2016-11" db="EMBL/GenBank/DDBJ databases">
        <title>The macronuclear genome of Stentor coeruleus: a giant cell with tiny introns.</title>
        <authorList>
            <person name="Slabodnick M."/>
            <person name="Ruby J.G."/>
            <person name="Reiff S.B."/>
            <person name="Swart E.C."/>
            <person name="Gosai S."/>
            <person name="Prabakaran S."/>
            <person name="Witkowska E."/>
            <person name="Larue G.E."/>
            <person name="Fisher S."/>
            <person name="Freeman R.M."/>
            <person name="Gunawardena J."/>
            <person name="Chu W."/>
            <person name="Stover N.A."/>
            <person name="Gregory B.D."/>
            <person name="Nowacki M."/>
            <person name="Derisi J."/>
            <person name="Roy S.W."/>
            <person name="Marshall W.F."/>
            <person name="Sood P."/>
        </authorList>
    </citation>
    <scope>NUCLEOTIDE SEQUENCE [LARGE SCALE GENOMIC DNA]</scope>
    <source>
        <strain evidence="5">WM001</strain>
    </source>
</reference>
<dbReference type="Proteomes" id="UP000187209">
    <property type="component" value="Unassembled WGS sequence"/>
</dbReference>
<dbReference type="InterPro" id="IPR015943">
    <property type="entry name" value="WD40/YVTN_repeat-like_dom_sf"/>
</dbReference>
<dbReference type="PANTHER" id="PTHR11227">
    <property type="entry name" value="WD-REPEAT PROTEIN INTERACTING WITH PHOSPHOINOSIDES WIPI -RELATED"/>
    <property type="match status" value="1"/>
</dbReference>
<dbReference type="OrthoDB" id="1667587at2759"/>
<evidence type="ECO:0000256" key="1">
    <source>
        <dbReference type="ARBA" id="ARBA00022574"/>
    </source>
</evidence>
<evidence type="ECO:0000256" key="2">
    <source>
        <dbReference type="ARBA" id="ARBA00022737"/>
    </source>
</evidence>
<name>A0A1R2BFG2_9CILI</name>
<dbReference type="InterPro" id="IPR001680">
    <property type="entry name" value="WD40_rpt"/>
</dbReference>
<accession>A0A1R2BFG2</accession>
<protein>
    <submittedName>
        <fullName evidence="5">Uncharacterized protein</fullName>
    </submittedName>
</protein>
<dbReference type="SUPFAM" id="SSF50978">
    <property type="entry name" value="WD40 repeat-like"/>
    <property type="match status" value="1"/>
</dbReference>
<comment type="similarity">
    <text evidence="3">Belongs to the WD repeat PROPPIN family.</text>
</comment>
<feature type="repeat" description="WD" evidence="4">
    <location>
        <begin position="249"/>
        <end position="276"/>
    </location>
</feature>
<dbReference type="InterPro" id="IPR048720">
    <property type="entry name" value="PROPPIN"/>
</dbReference>
<proteinExistence type="inferred from homology"/>
<dbReference type="Pfam" id="PF21032">
    <property type="entry name" value="PROPPIN"/>
    <property type="match status" value="1"/>
</dbReference>
<evidence type="ECO:0000256" key="3">
    <source>
        <dbReference type="ARBA" id="ARBA00025740"/>
    </source>
</evidence>
<dbReference type="Gene3D" id="2.130.10.10">
    <property type="entry name" value="YVTN repeat-like/Quinoprotein amine dehydrogenase"/>
    <property type="match status" value="1"/>
</dbReference>
<dbReference type="GO" id="GO:0005737">
    <property type="term" value="C:cytoplasm"/>
    <property type="evidence" value="ECO:0007669"/>
    <property type="project" value="UniProtKB-ARBA"/>
</dbReference>
<organism evidence="5 6">
    <name type="scientific">Stentor coeruleus</name>
    <dbReference type="NCBI Taxonomy" id="5963"/>
    <lineage>
        <taxon>Eukaryota</taxon>
        <taxon>Sar</taxon>
        <taxon>Alveolata</taxon>
        <taxon>Ciliophora</taxon>
        <taxon>Postciliodesmatophora</taxon>
        <taxon>Heterotrichea</taxon>
        <taxon>Heterotrichida</taxon>
        <taxon>Stentoridae</taxon>
        <taxon>Stentor</taxon>
    </lineage>
</organism>
<dbReference type="PROSITE" id="PS50294">
    <property type="entry name" value="WD_REPEATS_REGION"/>
    <property type="match status" value="1"/>
</dbReference>
<evidence type="ECO:0000313" key="5">
    <source>
        <dbReference type="EMBL" id="OMJ75516.1"/>
    </source>
</evidence>